<protein>
    <submittedName>
        <fullName evidence="2">Endonuclease/exonuclease/phosphatase family protein</fullName>
    </submittedName>
</protein>
<dbReference type="GO" id="GO:0004519">
    <property type="term" value="F:endonuclease activity"/>
    <property type="evidence" value="ECO:0007669"/>
    <property type="project" value="UniProtKB-KW"/>
</dbReference>
<reference evidence="2 3" key="1">
    <citation type="submission" date="2015-09" db="EMBL/GenBank/DDBJ databases">
        <authorList>
            <consortium name="Pathogen Informatics"/>
        </authorList>
    </citation>
    <scope>NUCLEOTIDE SEQUENCE [LARGE SCALE GENOMIC DNA]</scope>
    <source>
        <strain evidence="2 3">2789STDY5834956</strain>
    </source>
</reference>
<proteinExistence type="predicted"/>
<feature type="domain" description="Endonuclease/exonuclease/phosphatase" evidence="1">
    <location>
        <begin position="6"/>
        <end position="251"/>
    </location>
</feature>
<evidence type="ECO:0000313" key="3">
    <source>
        <dbReference type="Proteomes" id="UP000095563"/>
    </source>
</evidence>
<dbReference type="CDD" id="cd09083">
    <property type="entry name" value="EEP-1"/>
    <property type="match status" value="1"/>
</dbReference>
<dbReference type="Proteomes" id="UP000095563">
    <property type="component" value="Unassembled WGS sequence"/>
</dbReference>
<organism evidence="2 3">
    <name type="scientific">Clostridium baratii</name>
    <dbReference type="NCBI Taxonomy" id="1561"/>
    <lineage>
        <taxon>Bacteria</taxon>
        <taxon>Bacillati</taxon>
        <taxon>Bacillota</taxon>
        <taxon>Clostridia</taxon>
        <taxon>Eubacteriales</taxon>
        <taxon>Clostridiaceae</taxon>
        <taxon>Clostridium</taxon>
    </lineage>
</organism>
<dbReference type="EMBL" id="CZBO01000001">
    <property type="protein sequence ID" value="CUP90268.1"/>
    <property type="molecule type" value="Genomic_DNA"/>
</dbReference>
<accession>A0A174S3Q4</accession>
<dbReference type="AlphaFoldDB" id="A0A174S3Q4"/>
<gene>
    <name evidence="2" type="ORF">ERS852568_01233</name>
</gene>
<keyword evidence="2" id="KW-0540">Nuclease</keyword>
<keyword evidence="2" id="KW-0269">Exonuclease</keyword>
<dbReference type="SUPFAM" id="SSF56219">
    <property type="entry name" value="DNase I-like"/>
    <property type="match status" value="1"/>
</dbReference>
<sequence length="261" mass="30338">MENNFMTFNLKYDFSSGDENDWGKRVKRICKIIKDNDPLCIGIQEGLIHMLKDMSIYLEDYLWFGEGRNGEDLGEFNAIFYKKDILNLKDSGQFWLSETPNVKGSKSFNSACERICTWGTFEEKASGKVFTIYNTHLDHESDLARREGIKIILNFVKNKFKKEKNPFMIMGDFNCYLDDEVFNIIKSYNSLDFCVRNIYDEVNHNIKSTFHNFKGGDDGEIIDYILISKGIVCNDIKIDNRIIDSGYPSDHYPVISRLIIN</sequence>
<dbReference type="InterPro" id="IPR036691">
    <property type="entry name" value="Endo/exonu/phosph_ase_sf"/>
</dbReference>
<keyword evidence="2" id="KW-0378">Hydrolase</keyword>
<dbReference type="Pfam" id="PF03372">
    <property type="entry name" value="Exo_endo_phos"/>
    <property type="match status" value="1"/>
</dbReference>
<evidence type="ECO:0000313" key="2">
    <source>
        <dbReference type="EMBL" id="CUP90268.1"/>
    </source>
</evidence>
<dbReference type="PANTHER" id="PTHR12121:SF36">
    <property type="entry name" value="ENDONUCLEASE_EXONUCLEASE_PHOSPHATASE DOMAIN-CONTAINING PROTEIN"/>
    <property type="match status" value="1"/>
</dbReference>
<evidence type="ECO:0000259" key="1">
    <source>
        <dbReference type="Pfam" id="PF03372"/>
    </source>
</evidence>
<dbReference type="InterPro" id="IPR050410">
    <property type="entry name" value="CCR4/nocturin_mRNA_transcr"/>
</dbReference>
<keyword evidence="2" id="KW-0255">Endonuclease</keyword>
<dbReference type="GO" id="GO:0000175">
    <property type="term" value="F:3'-5'-RNA exonuclease activity"/>
    <property type="evidence" value="ECO:0007669"/>
    <property type="project" value="TreeGrafter"/>
</dbReference>
<name>A0A174S3Q4_9CLOT</name>
<dbReference type="PANTHER" id="PTHR12121">
    <property type="entry name" value="CARBON CATABOLITE REPRESSOR PROTEIN 4"/>
    <property type="match status" value="1"/>
</dbReference>
<dbReference type="Gene3D" id="3.60.10.10">
    <property type="entry name" value="Endonuclease/exonuclease/phosphatase"/>
    <property type="match status" value="1"/>
</dbReference>
<dbReference type="RefSeq" id="WP_055207181.1">
    <property type="nucleotide sequence ID" value="NZ_CZBO01000001.1"/>
</dbReference>
<dbReference type="InterPro" id="IPR005135">
    <property type="entry name" value="Endo/exonuclease/phosphatase"/>
</dbReference>